<dbReference type="InterPro" id="IPR007197">
    <property type="entry name" value="rSAM"/>
</dbReference>
<proteinExistence type="predicted"/>
<dbReference type="InterPro" id="IPR058240">
    <property type="entry name" value="rSAM_sf"/>
</dbReference>
<dbReference type="GO" id="GO:0003824">
    <property type="term" value="F:catalytic activity"/>
    <property type="evidence" value="ECO:0007669"/>
    <property type="project" value="InterPro"/>
</dbReference>
<evidence type="ECO:0000256" key="1">
    <source>
        <dbReference type="ARBA" id="ARBA00022723"/>
    </source>
</evidence>
<dbReference type="NCBIfam" id="NF033668">
    <property type="entry name" value="rSAM_PA0069"/>
    <property type="match status" value="1"/>
</dbReference>
<sequence>MFVIFPNLAGMTHDPTSHRGALANPCGRFEPHQREAFDDGWWREDDLPPLATTLEQDQARRIISTNDSPDIPFEQSINPYRGCEHGCVYCYARPSHAYLGLSPGLDFETRLFAKPNAAALLEAELRHKGYRCRTIAIGTNTDPYQPVERRQRIMRSILEILRDFRHPVTITTKSALVVRDIDILAAMAADGLASVALSVTTLDRDLARLLEPRAAMPTRRLAAIRALANAGIPTAVSVAPVIPGLTDHELERLLEAAAAHGAKSASWTLLRLPHETRELFNLWLEKHRPERRIHVLNLLRQYRQGRLNDATFGRRFTGEGTLSTLLEKRFQMAMRRYGLIGGQARLTRTDLFAPPPRPGDQMTLF</sequence>
<keyword evidence="6" id="KW-1185">Reference proteome</keyword>
<dbReference type="SFLD" id="SFLDG01084">
    <property type="entry name" value="Uncharacterised_Radical_SAM_Su"/>
    <property type="match status" value="1"/>
</dbReference>
<dbReference type="SUPFAM" id="SSF102114">
    <property type="entry name" value="Radical SAM enzymes"/>
    <property type="match status" value="1"/>
</dbReference>
<dbReference type="GO" id="GO:0046872">
    <property type="term" value="F:metal ion binding"/>
    <property type="evidence" value="ECO:0007669"/>
    <property type="project" value="UniProtKB-KW"/>
</dbReference>
<dbReference type="GO" id="GO:0051536">
    <property type="term" value="F:iron-sulfur cluster binding"/>
    <property type="evidence" value="ECO:0007669"/>
    <property type="project" value="UniProtKB-KW"/>
</dbReference>
<dbReference type="CDD" id="cd01335">
    <property type="entry name" value="Radical_SAM"/>
    <property type="match status" value="1"/>
</dbReference>
<keyword evidence="1" id="KW-0479">Metal-binding</keyword>
<reference evidence="6" key="1">
    <citation type="submission" date="2017-12" db="EMBL/GenBank/DDBJ databases">
        <title>Draft genome sequence of Telmatospirillum siberiense 26-4b1T, an acidotolerant peatland alphaproteobacterium potentially involved in sulfur cycling.</title>
        <authorList>
            <person name="Hausmann B."/>
            <person name="Pjevac P."/>
            <person name="Schreck K."/>
            <person name="Herbold C.W."/>
            <person name="Daims H."/>
            <person name="Wagner M."/>
            <person name="Pester M."/>
            <person name="Loy A."/>
        </authorList>
    </citation>
    <scope>NUCLEOTIDE SEQUENCE [LARGE SCALE GENOMIC DNA]</scope>
    <source>
        <strain evidence="6">26-4b1</strain>
    </source>
</reference>
<evidence type="ECO:0000256" key="2">
    <source>
        <dbReference type="ARBA" id="ARBA00023004"/>
    </source>
</evidence>
<dbReference type="PANTHER" id="PTHR43432">
    <property type="entry name" value="SLR0285 PROTEIN"/>
    <property type="match status" value="1"/>
</dbReference>
<comment type="caution">
    <text evidence="5">The sequence shown here is derived from an EMBL/GenBank/DDBJ whole genome shotgun (WGS) entry which is preliminary data.</text>
</comment>
<evidence type="ECO:0000259" key="4">
    <source>
        <dbReference type="PROSITE" id="PS51918"/>
    </source>
</evidence>
<dbReference type="OrthoDB" id="9785699at2"/>
<keyword evidence="2" id="KW-0408">Iron</keyword>
<evidence type="ECO:0000256" key="3">
    <source>
        <dbReference type="ARBA" id="ARBA00023014"/>
    </source>
</evidence>
<dbReference type="AlphaFoldDB" id="A0A2N3PTQ3"/>
<evidence type="ECO:0000313" key="5">
    <source>
        <dbReference type="EMBL" id="PKU23779.1"/>
    </source>
</evidence>
<feature type="domain" description="Radical SAM core" evidence="4">
    <location>
        <begin position="69"/>
        <end position="306"/>
    </location>
</feature>
<dbReference type="EMBL" id="PIUM01000017">
    <property type="protein sequence ID" value="PKU23779.1"/>
    <property type="molecule type" value="Genomic_DNA"/>
</dbReference>
<evidence type="ECO:0000313" key="6">
    <source>
        <dbReference type="Proteomes" id="UP000233293"/>
    </source>
</evidence>
<accession>A0A2N3PTQ3</accession>
<dbReference type="InterPro" id="IPR006638">
    <property type="entry name" value="Elp3/MiaA/NifB-like_rSAM"/>
</dbReference>
<dbReference type="Pfam" id="PF04055">
    <property type="entry name" value="Radical_SAM"/>
    <property type="match status" value="1"/>
</dbReference>
<dbReference type="PANTHER" id="PTHR43432:SF3">
    <property type="entry name" value="SLR0285 PROTEIN"/>
    <property type="match status" value="1"/>
</dbReference>
<dbReference type="SMART" id="SM00729">
    <property type="entry name" value="Elp3"/>
    <property type="match status" value="1"/>
</dbReference>
<dbReference type="Proteomes" id="UP000233293">
    <property type="component" value="Unassembled WGS sequence"/>
</dbReference>
<name>A0A2N3PTQ3_9PROT</name>
<gene>
    <name evidence="5" type="ORF">CWS72_14905</name>
</gene>
<organism evidence="5 6">
    <name type="scientific">Telmatospirillum siberiense</name>
    <dbReference type="NCBI Taxonomy" id="382514"/>
    <lineage>
        <taxon>Bacteria</taxon>
        <taxon>Pseudomonadati</taxon>
        <taxon>Pseudomonadota</taxon>
        <taxon>Alphaproteobacteria</taxon>
        <taxon>Rhodospirillales</taxon>
        <taxon>Rhodospirillaceae</taxon>
        <taxon>Telmatospirillum</taxon>
    </lineage>
</organism>
<dbReference type="Gene3D" id="3.80.30.30">
    <property type="match status" value="1"/>
</dbReference>
<dbReference type="PROSITE" id="PS51918">
    <property type="entry name" value="RADICAL_SAM"/>
    <property type="match status" value="1"/>
</dbReference>
<protein>
    <submittedName>
        <fullName evidence="5">Radical SAM protein</fullName>
    </submittedName>
</protein>
<dbReference type="SFLD" id="SFLDS00029">
    <property type="entry name" value="Radical_SAM"/>
    <property type="match status" value="1"/>
</dbReference>
<keyword evidence="3" id="KW-0411">Iron-sulfur</keyword>
<dbReference type="InterPro" id="IPR040086">
    <property type="entry name" value="MJ0683-like"/>
</dbReference>